<feature type="domain" description="Rhodanese" evidence="3">
    <location>
        <begin position="36"/>
        <end position="159"/>
    </location>
</feature>
<dbReference type="InterPro" id="IPR036873">
    <property type="entry name" value="Rhodanese-like_dom_sf"/>
</dbReference>
<dbReference type="Proteomes" id="UP000231501">
    <property type="component" value="Unassembled WGS sequence"/>
</dbReference>
<gene>
    <name evidence="4" type="ORF">CS062_14250</name>
</gene>
<keyword evidence="2" id="KW-0677">Repeat</keyword>
<dbReference type="SUPFAM" id="SSF52821">
    <property type="entry name" value="Rhodanese/Cell cycle control phosphatase"/>
    <property type="match status" value="2"/>
</dbReference>
<proteinExistence type="predicted"/>
<organism evidence="4 5">
    <name type="scientific">Roseateles chitinivorans</name>
    <dbReference type="NCBI Taxonomy" id="2917965"/>
    <lineage>
        <taxon>Bacteria</taxon>
        <taxon>Pseudomonadati</taxon>
        <taxon>Pseudomonadota</taxon>
        <taxon>Betaproteobacteria</taxon>
        <taxon>Burkholderiales</taxon>
        <taxon>Sphaerotilaceae</taxon>
        <taxon>Roseateles</taxon>
    </lineage>
</organism>
<protein>
    <submittedName>
        <fullName evidence="4">Sulfurtransferase</fullName>
    </submittedName>
</protein>
<dbReference type="CDD" id="cd01448">
    <property type="entry name" value="TST_Repeat_1"/>
    <property type="match status" value="1"/>
</dbReference>
<dbReference type="InterPro" id="IPR001763">
    <property type="entry name" value="Rhodanese-like_dom"/>
</dbReference>
<dbReference type="PROSITE" id="PS00380">
    <property type="entry name" value="RHODANESE_1"/>
    <property type="match status" value="1"/>
</dbReference>
<sequence length="302" mass="31855">MTTSATTPTSSAISTPAPSRLDGLVSVEQLQALLASDAPPLVVDVRFDLADTSAGERAYAAGHIPGAFYLHLDRDLSGPKQDAFGGFRGRHPLPDRDAFAARLNDLGLRPGRTLVAYDAADGMYGARVWWMLRWLGHADVAVLDGGFAAWQQAGGAVSTDLPTAAAGAFEPGAPLEEPLSAQDLLGQLGRVRLIDARAGERFRGEVEPLDAQAGHIPGATNRFFKTNLGADGRFKPPALLREEFAALLGPQTAEATVHQCGSGVTACHNLLAMHHAGLAGSRLYPGSWSEWSANSRFPLAKG</sequence>
<evidence type="ECO:0000256" key="1">
    <source>
        <dbReference type="ARBA" id="ARBA00022679"/>
    </source>
</evidence>
<feature type="domain" description="Rhodanese" evidence="3">
    <location>
        <begin position="187"/>
        <end position="296"/>
    </location>
</feature>
<dbReference type="SMART" id="SM00450">
    <property type="entry name" value="RHOD"/>
    <property type="match status" value="2"/>
</dbReference>
<dbReference type="EMBL" id="PEOG01000036">
    <property type="protein sequence ID" value="PIM52505.1"/>
    <property type="molecule type" value="Genomic_DNA"/>
</dbReference>
<dbReference type="InterPro" id="IPR001307">
    <property type="entry name" value="Thiosulphate_STrfase_CS"/>
</dbReference>
<comment type="caution">
    <text evidence="4">The sequence shown here is derived from an EMBL/GenBank/DDBJ whole genome shotgun (WGS) entry which is preliminary data.</text>
</comment>
<dbReference type="RefSeq" id="WP_099862289.1">
    <property type="nucleotide sequence ID" value="NZ_PEOG01000036.1"/>
</dbReference>
<dbReference type="AlphaFoldDB" id="A0A2G9C807"/>
<name>A0A2G9C807_9BURK</name>
<evidence type="ECO:0000313" key="5">
    <source>
        <dbReference type="Proteomes" id="UP000231501"/>
    </source>
</evidence>
<keyword evidence="5" id="KW-1185">Reference proteome</keyword>
<evidence type="ECO:0000256" key="2">
    <source>
        <dbReference type="ARBA" id="ARBA00022737"/>
    </source>
</evidence>
<dbReference type="PANTHER" id="PTHR11364:SF27">
    <property type="entry name" value="SULFURTRANSFERASE"/>
    <property type="match status" value="1"/>
</dbReference>
<reference evidence="4 5" key="1">
    <citation type="submission" date="2017-11" db="EMBL/GenBank/DDBJ databases">
        <title>Draft genome sequence of Mitsuaria sp. HWN-4.</title>
        <authorList>
            <person name="Gundlapally S.R."/>
        </authorList>
    </citation>
    <scope>NUCLEOTIDE SEQUENCE [LARGE SCALE GENOMIC DNA]</scope>
    <source>
        <strain evidence="4 5">HWN-4</strain>
    </source>
</reference>
<dbReference type="OrthoDB" id="9781034at2"/>
<dbReference type="Gene3D" id="3.40.250.10">
    <property type="entry name" value="Rhodanese-like domain"/>
    <property type="match status" value="2"/>
</dbReference>
<dbReference type="CDD" id="cd01449">
    <property type="entry name" value="TST_Repeat_2"/>
    <property type="match status" value="1"/>
</dbReference>
<dbReference type="PROSITE" id="PS50206">
    <property type="entry name" value="RHODANESE_3"/>
    <property type="match status" value="2"/>
</dbReference>
<keyword evidence="1 4" id="KW-0808">Transferase</keyword>
<evidence type="ECO:0000259" key="3">
    <source>
        <dbReference type="PROSITE" id="PS50206"/>
    </source>
</evidence>
<dbReference type="InterPro" id="IPR045078">
    <property type="entry name" value="TST/MPST-like"/>
</dbReference>
<accession>A0A2G9C807</accession>
<evidence type="ECO:0000313" key="4">
    <source>
        <dbReference type="EMBL" id="PIM52505.1"/>
    </source>
</evidence>
<dbReference type="GO" id="GO:0004792">
    <property type="term" value="F:thiosulfate-cyanide sulfurtransferase activity"/>
    <property type="evidence" value="ECO:0007669"/>
    <property type="project" value="InterPro"/>
</dbReference>
<dbReference type="PANTHER" id="PTHR11364">
    <property type="entry name" value="THIOSULFATE SULFERTANSFERASE"/>
    <property type="match status" value="1"/>
</dbReference>
<dbReference type="Pfam" id="PF00581">
    <property type="entry name" value="Rhodanese"/>
    <property type="match status" value="2"/>
</dbReference>